<sequence>MKHFSALLFSMFVLVIVGYSQARVETNGKVRLGNTRPTNDPLNEVTHEILGLGTDENRVGSKLSFGDYGRASLLGANVYVGEFGTTDTDRLELGGKNGFHFMVGGDRVTNGMAFQWVAGSTNAWVFDIWGQVRSYGITLTSDIRLKSNVKKIDNGLTLVKQLNGISYDFNKPISAERIKLLADAVPNSEKERQEIEKERNKLAEESKPQKDQLGFSAQDVQKILPQLVTQDEQGMLSVNYIGMIPVLVEAIKEQQTTIEAMKKEIELLKKK</sequence>
<accession>F4KPY3</accession>
<organism evidence="3 4">
    <name type="scientific">Haliscomenobacter hydrossis (strain ATCC 27775 / DSM 1100 / LMG 10767 / O)</name>
    <dbReference type="NCBI Taxonomy" id="760192"/>
    <lineage>
        <taxon>Bacteria</taxon>
        <taxon>Pseudomonadati</taxon>
        <taxon>Bacteroidota</taxon>
        <taxon>Saprospiria</taxon>
        <taxon>Saprospirales</taxon>
        <taxon>Haliscomenobacteraceae</taxon>
        <taxon>Haliscomenobacter</taxon>
    </lineage>
</organism>
<evidence type="ECO:0000313" key="3">
    <source>
        <dbReference type="EMBL" id="AEE53187.1"/>
    </source>
</evidence>
<dbReference type="STRING" id="760192.Halhy_5362"/>
<dbReference type="AlphaFoldDB" id="F4KPY3"/>
<keyword evidence="4" id="KW-1185">Reference proteome</keyword>
<reference evidence="3 4" key="1">
    <citation type="journal article" date="2011" name="Stand. Genomic Sci.">
        <title>Complete genome sequence of Haliscomenobacter hydrossis type strain (O).</title>
        <authorList>
            <consortium name="US DOE Joint Genome Institute (JGI-PGF)"/>
            <person name="Daligault H."/>
            <person name="Lapidus A."/>
            <person name="Zeytun A."/>
            <person name="Nolan M."/>
            <person name="Lucas S."/>
            <person name="Del Rio T.G."/>
            <person name="Tice H."/>
            <person name="Cheng J.F."/>
            <person name="Tapia R."/>
            <person name="Han C."/>
            <person name="Goodwin L."/>
            <person name="Pitluck S."/>
            <person name="Liolios K."/>
            <person name="Pagani I."/>
            <person name="Ivanova N."/>
            <person name="Huntemann M."/>
            <person name="Mavromatis K."/>
            <person name="Mikhailova N."/>
            <person name="Pati A."/>
            <person name="Chen A."/>
            <person name="Palaniappan K."/>
            <person name="Land M."/>
            <person name="Hauser L."/>
            <person name="Brambilla E.M."/>
            <person name="Rohde M."/>
            <person name="Verbarg S."/>
            <person name="Goker M."/>
            <person name="Bristow J."/>
            <person name="Eisen J.A."/>
            <person name="Markowitz V."/>
            <person name="Hugenholtz P."/>
            <person name="Kyrpides N.C."/>
            <person name="Klenk H.P."/>
            <person name="Woyke T."/>
        </authorList>
    </citation>
    <scope>NUCLEOTIDE SEQUENCE [LARGE SCALE GENOMIC DNA]</scope>
    <source>
        <strain evidence="4">ATCC 27775 / DSM 1100 / LMG 10767 / O</strain>
    </source>
</reference>
<protein>
    <recommendedName>
        <fullName evidence="2">Peptidase S74 domain-containing protein</fullName>
    </recommendedName>
</protein>
<dbReference type="RefSeq" id="WP_013767721.1">
    <property type="nucleotide sequence ID" value="NC_015510.1"/>
</dbReference>
<dbReference type="KEGG" id="hhy:Halhy_5362"/>
<dbReference type="PROSITE" id="PS51688">
    <property type="entry name" value="ICA"/>
    <property type="match status" value="1"/>
</dbReference>
<reference key="2">
    <citation type="submission" date="2011-04" db="EMBL/GenBank/DDBJ databases">
        <title>Complete sequence of chromosome of Haliscomenobacter hydrossis DSM 1100.</title>
        <authorList>
            <consortium name="US DOE Joint Genome Institute (JGI-PGF)"/>
            <person name="Lucas S."/>
            <person name="Han J."/>
            <person name="Lapidus A."/>
            <person name="Bruce D."/>
            <person name="Goodwin L."/>
            <person name="Pitluck S."/>
            <person name="Peters L."/>
            <person name="Kyrpides N."/>
            <person name="Mavromatis K."/>
            <person name="Ivanova N."/>
            <person name="Ovchinnikova G."/>
            <person name="Pagani I."/>
            <person name="Daligault H."/>
            <person name="Detter J.C."/>
            <person name="Han C."/>
            <person name="Land M."/>
            <person name="Hauser L."/>
            <person name="Markowitz V."/>
            <person name="Cheng J.-F."/>
            <person name="Hugenholtz P."/>
            <person name="Woyke T."/>
            <person name="Wu D."/>
            <person name="Verbarg S."/>
            <person name="Frueling A."/>
            <person name="Brambilla E."/>
            <person name="Klenk H.-P."/>
            <person name="Eisen J.A."/>
        </authorList>
    </citation>
    <scope>NUCLEOTIDE SEQUENCE</scope>
    <source>
        <strain>DSM 1100</strain>
    </source>
</reference>
<dbReference type="EMBL" id="CP002691">
    <property type="protein sequence ID" value="AEE53187.1"/>
    <property type="molecule type" value="Genomic_DNA"/>
</dbReference>
<keyword evidence="1" id="KW-0175">Coiled coil</keyword>
<dbReference type="HOGENOM" id="CLU_1025896_0_0_10"/>
<dbReference type="Proteomes" id="UP000008461">
    <property type="component" value="Chromosome"/>
</dbReference>
<dbReference type="eggNOG" id="COG2911">
    <property type="taxonomic scope" value="Bacteria"/>
</dbReference>
<evidence type="ECO:0000313" key="4">
    <source>
        <dbReference type="Proteomes" id="UP000008461"/>
    </source>
</evidence>
<proteinExistence type="predicted"/>
<evidence type="ECO:0000256" key="1">
    <source>
        <dbReference type="SAM" id="Coils"/>
    </source>
</evidence>
<dbReference type="Pfam" id="PF13884">
    <property type="entry name" value="Peptidase_S74"/>
    <property type="match status" value="1"/>
</dbReference>
<evidence type="ECO:0000259" key="2">
    <source>
        <dbReference type="PROSITE" id="PS51688"/>
    </source>
</evidence>
<dbReference type="OrthoDB" id="839742at2"/>
<gene>
    <name evidence="3" type="ordered locus">Halhy_5362</name>
</gene>
<feature type="coiled-coil region" evidence="1">
    <location>
        <begin position="178"/>
        <end position="205"/>
    </location>
</feature>
<name>F4KPY3_HALH1</name>
<feature type="domain" description="Peptidase S74" evidence="2">
    <location>
        <begin position="141"/>
        <end position="265"/>
    </location>
</feature>
<dbReference type="InterPro" id="IPR030392">
    <property type="entry name" value="S74_ICA"/>
</dbReference>